<reference evidence="2" key="1">
    <citation type="submission" date="2016-10" db="EMBL/GenBank/DDBJ databases">
        <authorList>
            <person name="Varghese N."/>
            <person name="Submissions S."/>
        </authorList>
    </citation>
    <scope>NUCLEOTIDE SEQUENCE [LARGE SCALE GENOMIC DNA]</scope>
    <source>
        <strain evidence="2">DSM 22361</strain>
    </source>
</reference>
<dbReference type="AlphaFoldDB" id="A0A1H5TWG2"/>
<accession>A0A1H5TWG2</accession>
<sequence>MKSLNDSLRDEFSEILQRDEYRKVIDEKSLDVNVLKKAFDILLKYKSDVDMVDKSRTEFENYLINYFKSQKNDN</sequence>
<keyword evidence="2" id="KW-1185">Reference proteome</keyword>
<proteinExistence type="predicted"/>
<protein>
    <submittedName>
        <fullName evidence="1">Uncharacterized protein</fullName>
    </submittedName>
</protein>
<evidence type="ECO:0000313" key="2">
    <source>
        <dbReference type="Proteomes" id="UP000236731"/>
    </source>
</evidence>
<evidence type="ECO:0000313" key="1">
    <source>
        <dbReference type="EMBL" id="SEF67090.1"/>
    </source>
</evidence>
<dbReference type="RefSeq" id="WP_103905131.1">
    <property type="nucleotide sequence ID" value="NZ_CP049246.1"/>
</dbReference>
<dbReference type="OrthoDB" id="1376630at2"/>
<dbReference type="Proteomes" id="UP000236731">
    <property type="component" value="Unassembled WGS sequence"/>
</dbReference>
<dbReference type="EMBL" id="FNUT01000002">
    <property type="protein sequence ID" value="SEF67090.1"/>
    <property type="molecule type" value="Genomic_DNA"/>
</dbReference>
<organism evidence="1 2">
    <name type="scientific">Sphingobacterium lactis</name>
    <dbReference type="NCBI Taxonomy" id="797291"/>
    <lineage>
        <taxon>Bacteria</taxon>
        <taxon>Pseudomonadati</taxon>
        <taxon>Bacteroidota</taxon>
        <taxon>Sphingobacteriia</taxon>
        <taxon>Sphingobacteriales</taxon>
        <taxon>Sphingobacteriaceae</taxon>
        <taxon>Sphingobacterium</taxon>
    </lineage>
</organism>
<name>A0A1H5TWG2_9SPHI</name>
<gene>
    <name evidence="1" type="ORF">SAMN05421877_102100</name>
</gene>